<evidence type="ECO:0000256" key="2">
    <source>
        <dbReference type="ARBA" id="ARBA00022980"/>
    </source>
</evidence>
<evidence type="ECO:0000313" key="5">
    <source>
        <dbReference type="EMBL" id="SUZ87193.1"/>
    </source>
</evidence>
<proteinExistence type="inferred from homology"/>
<sequence>MKFNVLKQDGKKGSTITVDDSVFKIKPNESVVHQAVVAELANSRQGTHASKNRSARKGGGKKPFKQKGRGVARAGTIRSPIWRGGGITFGPQPHSYETRLPKKMRRLARRSVLSHRASSGDLLVVDEISVSSPKTKDFVQVLHALNLEGKKVTVLVSSFDEKVFLAARNIPYVYVVEANSASTYDLLDCEVLLIEKAGLSFLNEQLMVKS</sequence>
<dbReference type="PANTHER" id="PTHR10746">
    <property type="entry name" value="50S RIBOSOMAL PROTEIN L4"/>
    <property type="match status" value="1"/>
</dbReference>
<keyword evidence="2" id="KW-0689">Ribosomal protein</keyword>
<comment type="similarity">
    <text evidence="1">Belongs to the universal ribosomal protein uL4 family.</text>
</comment>
<dbReference type="SUPFAM" id="SSF52166">
    <property type="entry name" value="Ribosomal protein L4"/>
    <property type="match status" value="1"/>
</dbReference>
<evidence type="ECO:0000256" key="3">
    <source>
        <dbReference type="ARBA" id="ARBA00023274"/>
    </source>
</evidence>
<dbReference type="AlphaFoldDB" id="A0A381RD33"/>
<name>A0A381RD33_9ZZZZ</name>
<reference evidence="5" key="1">
    <citation type="submission" date="2018-05" db="EMBL/GenBank/DDBJ databases">
        <authorList>
            <person name="Lanie J.A."/>
            <person name="Ng W.-L."/>
            <person name="Kazmierczak K.M."/>
            <person name="Andrzejewski T.M."/>
            <person name="Davidsen T.M."/>
            <person name="Wayne K.J."/>
            <person name="Tettelin H."/>
            <person name="Glass J.I."/>
            <person name="Rusch D."/>
            <person name="Podicherti R."/>
            <person name="Tsui H.-C.T."/>
            <person name="Winkler M.E."/>
        </authorList>
    </citation>
    <scope>NUCLEOTIDE SEQUENCE</scope>
</reference>
<dbReference type="InterPro" id="IPR013005">
    <property type="entry name" value="Ribosomal_uL4-like"/>
</dbReference>
<keyword evidence="3" id="KW-0687">Ribonucleoprotein</keyword>
<accession>A0A381RD33</accession>
<feature type="compositionally biased region" description="Basic residues" evidence="4">
    <location>
        <begin position="50"/>
        <end position="70"/>
    </location>
</feature>
<dbReference type="GO" id="GO:0003735">
    <property type="term" value="F:structural constituent of ribosome"/>
    <property type="evidence" value="ECO:0007669"/>
    <property type="project" value="InterPro"/>
</dbReference>
<dbReference type="GO" id="GO:1990904">
    <property type="term" value="C:ribonucleoprotein complex"/>
    <property type="evidence" value="ECO:0007669"/>
    <property type="project" value="UniProtKB-KW"/>
</dbReference>
<dbReference type="GO" id="GO:0006412">
    <property type="term" value="P:translation"/>
    <property type="evidence" value="ECO:0007669"/>
    <property type="project" value="InterPro"/>
</dbReference>
<evidence type="ECO:0000256" key="1">
    <source>
        <dbReference type="ARBA" id="ARBA00010528"/>
    </source>
</evidence>
<evidence type="ECO:0008006" key="6">
    <source>
        <dbReference type="Google" id="ProtNLM"/>
    </source>
</evidence>
<dbReference type="EMBL" id="UINC01001714">
    <property type="protein sequence ID" value="SUZ87193.1"/>
    <property type="molecule type" value="Genomic_DNA"/>
</dbReference>
<dbReference type="PANTHER" id="PTHR10746:SF6">
    <property type="entry name" value="LARGE RIBOSOMAL SUBUNIT PROTEIN UL4M"/>
    <property type="match status" value="1"/>
</dbReference>
<organism evidence="5">
    <name type="scientific">marine metagenome</name>
    <dbReference type="NCBI Taxonomy" id="408172"/>
    <lineage>
        <taxon>unclassified sequences</taxon>
        <taxon>metagenomes</taxon>
        <taxon>ecological metagenomes</taxon>
    </lineage>
</organism>
<gene>
    <name evidence="5" type="ORF">METZ01_LOCUS40047</name>
</gene>
<feature type="region of interest" description="Disordered" evidence="4">
    <location>
        <begin position="42"/>
        <end position="75"/>
    </location>
</feature>
<dbReference type="NCBIfam" id="TIGR03953">
    <property type="entry name" value="rplD_bact"/>
    <property type="match status" value="1"/>
</dbReference>
<dbReference type="GO" id="GO:0005840">
    <property type="term" value="C:ribosome"/>
    <property type="evidence" value="ECO:0007669"/>
    <property type="project" value="UniProtKB-KW"/>
</dbReference>
<dbReference type="Pfam" id="PF00573">
    <property type="entry name" value="Ribosomal_L4"/>
    <property type="match status" value="1"/>
</dbReference>
<dbReference type="InterPro" id="IPR002136">
    <property type="entry name" value="Ribosomal_uL4"/>
</dbReference>
<dbReference type="Gene3D" id="3.40.1370.10">
    <property type="match status" value="1"/>
</dbReference>
<dbReference type="InterPro" id="IPR023574">
    <property type="entry name" value="Ribosomal_uL4_dom_sf"/>
</dbReference>
<protein>
    <recommendedName>
        <fullName evidence="6">50S ribosomal protein L4</fullName>
    </recommendedName>
</protein>
<dbReference type="HAMAP" id="MF_01328_B">
    <property type="entry name" value="Ribosomal_uL4_B"/>
    <property type="match status" value="1"/>
</dbReference>
<evidence type="ECO:0000256" key="4">
    <source>
        <dbReference type="SAM" id="MobiDB-lite"/>
    </source>
</evidence>